<reference evidence="1 2" key="1">
    <citation type="submission" date="2021-06" db="EMBL/GenBank/DDBJ databases">
        <authorList>
            <person name="Kallberg Y."/>
            <person name="Tangrot J."/>
            <person name="Rosling A."/>
        </authorList>
    </citation>
    <scope>NUCLEOTIDE SEQUENCE [LARGE SCALE GENOMIC DNA]</scope>
    <source>
        <strain evidence="1 2">120-4 pot B 10/14</strain>
    </source>
</reference>
<feature type="non-terminal residue" evidence="1">
    <location>
        <position position="1"/>
    </location>
</feature>
<gene>
    <name evidence="1" type="ORF">GMARGA_LOCUS43267</name>
</gene>
<evidence type="ECO:0000313" key="2">
    <source>
        <dbReference type="Proteomes" id="UP000789901"/>
    </source>
</evidence>
<sequence>RKTARTFKTFCNTSHNFFNRLNTLRYCKRHFFDIMKEVEDKISENWD</sequence>
<feature type="non-terminal residue" evidence="1">
    <location>
        <position position="47"/>
    </location>
</feature>
<dbReference type="Proteomes" id="UP000789901">
    <property type="component" value="Unassembled WGS sequence"/>
</dbReference>
<proteinExistence type="predicted"/>
<keyword evidence="2" id="KW-1185">Reference proteome</keyword>
<accession>A0ABN7XGP4</accession>
<name>A0ABN7XGP4_GIGMA</name>
<comment type="caution">
    <text evidence="1">The sequence shown here is derived from an EMBL/GenBank/DDBJ whole genome shotgun (WGS) entry which is preliminary data.</text>
</comment>
<organism evidence="1 2">
    <name type="scientific">Gigaspora margarita</name>
    <dbReference type="NCBI Taxonomy" id="4874"/>
    <lineage>
        <taxon>Eukaryota</taxon>
        <taxon>Fungi</taxon>
        <taxon>Fungi incertae sedis</taxon>
        <taxon>Mucoromycota</taxon>
        <taxon>Glomeromycotina</taxon>
        <taxon>Glomeromycetes</taxon>
        <taxon>Diversisporales</taxon>
        <taxon>Gigasporaceae</taxon>
        <taxon>Gigaspora</taxon>
    </lineage>
</organism>
<dbReference type="EMBL" id="CAJVQB010138022">
    <property type="protein sequence ID" value="CAG8854446.1"/>
    <property type="molecule type" value="Genomic_DNA"/>
</dbReference>
<protein>
    <submittedName>
        <fullName evidence="1">687_t:CDS:1</fullName>
    </submittedName>
</protein>
<evidence type="ECO:0000313" key="1">
    <source>
        <dbReference type="EMBL" id="CAG8854446.1"/>
    </source>
</evidence>